<dbReference type="PROSITE" id="PS51462">
    <property type="entry name" value="NUDIX"/>
    <property type="match status" value="1"/>
</dbReference>
<dbReference type="SUPFAM" id="SSF55073">
    <property type="entry name" value="Nucleotide cyclase"/>
    <property type="match status" value="1"/>
</dbReference>
<dbReference type="EMBL" id="CP118166">
    <property type="protein sequence ID" value="WDI31814.1"/>
    <property type="molecule type" value="Genomic_DNA"/>
</dbReference>
<evidence type="ECO:0000259" key="2">
    <source>
        <dbReference type="PROSITE" id="PS51462"/>
    </source>
</evidence>
<evidence type="ECO:0000313" key="4">
    <source>
        <dbReference type="Proteomes" id="UP001214043"/>
    </source>
</evidence>
<dbReference type="Gene3D" id="3.30.70.1230">
    <property type="entry name" value="Nucleotide cyclase"/>
    <property type="match status" value="1"/>
</dbReference>
<reference evidence="3" key="1">
    <citation type="submission" date="2023-02" db="EMBL/GenBank/DDBJ databases">
        <title>Genome sequence of Hyphococcus flavus.</title>
        <authorList>
            <person name="Rong J.-C."/>
            <person name="Zhao Q."/>
            <person name="Yi M."/>
            <person name="Wu J.-Y."/>
        </authorList>
    </citation>
    <scope>NUCLEOTIDE SEQUENCE</scope>
    <source>
        <strain evidence="3">MCCC 1K03223</strain>
    </source>
</reference>
<dbReference type="GO" id="GO:0009190">
    <property type="term" value="P:cyclic nucleotide biosynthetic process"/>
    <property type="evidence" value="ECO:0007669"/>
    <property type="project" value="InterPro"/>
</dbReference>
<accession>A0AAF0CFX9</accession>
<proteinExistence type="predicted"/>
<dbReference type="AlphaFoldDB" id="A0AAF0CFX9"/>
<dbReference type="RefSeq" id="WP_274493701.1">
    <property type="nucleotide sequence ID" value="NZ_CP118166.1"/>
</dbReference>
<dbReference type="InterPro" id="IPR001054">
    <property type="entry name" value="A/G_cyclase"/>
</dbReference>
<feature type="domain" description="Nudix hydrolase" evidence="2">
    <location>
        <begin position="214"/>
        <end position="343"/>
    </location>
</feature>
<dbReference type="SUPFAM" id="SSF55811">
    <property type="entry name" value="Nudix"/>
    <property type="match status" value="1"/>
</dbReference>
<dbReference type="GO" id="GO:0004016">
    <property type="term" value="F:adenylate cyclase activity"/>
    <property type="evidence" value="ECO:0007669"/>
    <property type="project" value="UniProtKB-ARBA"/>
</dbReference>
<dbReference type="GO" id="GO:0035556">
    <property type="term" value="P:intracellular signal transduction"/>
    <property type="evidence" value="ECO:0007669"/>
    <property type="project" value="InterPro"/>
</dbReference>
<dbReference type="PROSITE" id="PS50125">
    <property type="entry name" value="GUANYLATE_CYCLASE_2"/>
    <property type="match status" value="1"/>
</dbReference>
<name>A0AAF0CFX9_9PROT</name>
<dbReference type="Gene3D" id="3.90.79.10">
    <property type="entry name" value="Nucleoside Triphosphate Pyrophosphohydrolase"/>
    <property type="match status" value="1"/>
</dbReference>
<dbReference type="KEGG" id="hfl:PUV54_01260"/>
<dbReference type="Pfam" id="PF00211">
    <property type="entry name" value="Guanylate_cyc"/>
    <property type="match status" value="1"/>
</dbReference>
<keyword evidence="4" id="KW-1185">Reference proteome</keyword>
<dbReference type="InterPro" id="IPR000086">
    <property type="entry name" value="NUDIX_hydrolase_dom"/>
</dbReference>
<evidence type="ECO:0000313" key="3">
    <source>
        <dbReference type="EMBL" id="WDI31814.1"/>
    </source>
</evidence>
<gene>
    <name evidence="3" type="ORF">PUV54_01260</name>
</gene>
<evidence type="ECO:0000259" key="1">
    <source>
        <dbReference type="PROSITE" id="PS50125"/>
    </source>
</evidence>
<organism evidence="3 4">
    <name type="scientific">Hyphococcus flavus</name>
    <dbReference type="NCBI Taxonomy" id="1866326"/>
    <lineage>
        <taxon>Bacteria</taxon>
        <taxon>Pseudomonadati</taxon>
        <taxon>Pseudomonadota</taxon>
        <taxon>Alphaproteobacteria</taxon>
        <taxon>Parvularculales</taxon>
        <taxon>Parvularculaceae</taxon>
        <taxon>Hyphococcus</taxon>
    </lineage>
</organism>
<sequence>METEITSVLFADVKGYSSLNDNQIKSFHTNILPKVAKLLDDVELKHINTWGDGIVIAANNIIDLCDRALAMRDVFEHERWDRYHLLPLQIRISIHVGQYFSGEDKFTEGGVIAGHTIITAARIEPITKPGRVWMTDTAMINLRDAQRGQGIESFAYDEIGEMELPKQAGRQKLYVLRRCNETTLSEAEKQEIFDALKGRKEVLEHRTSVKMSSGYYEVVIAIVIRDGKVLLVRRKENTEGLGWMFPSGTRVPTEEATAVAAKHVFQETGVSCAFNQKVHEIEKHPLTGAHCHYYHLEPLDDKMPENLQSGENLEVKFVPIAKAIEMIGKDLTPEIRVYLEQYI</sequence>
<protein>
    <submittedName>
        <fullName evidence="3">Adenylate/guanylate cyclase domain-containing protein</fullName>
    </submittedName>
</protein>
<dbReference type="InterPro" id="IPR029787">
    <property type="entry name" value="Nucleotide_cyclase"/>
</dbReference>
<dbReference type="InterPro" id="IPR015797">
    <property type="entry name" value="NUDIX_hydrolase-like_dom_sf"/>
</dbReference>
<dbReference type="Pfam" id="PF00293">
    <property type="entry name" value="NUDIX"/>
    <property type="match status" value="1"/>
</dbReference>
<dbReference type="Proteomes" id="UP001214043">
    <property type="component" value="Chromosome"/>
</dbReference>
<feature type="domain" description="Guanylate cyclase" evidence="1">
    <location>
        <begin position="7"/>
        <end position="124"/>
    </location>
</feature>
<dbReference type="CDD" id="cd07302">
    <property type="entry name" value="CHD"/>
    <property type="match status" value="1"/>
</dbReference>
<dbReference type="CDD" id="cd02883">
    <property type="entry name" value="NUDIX_Hydrolase"/>
    <property type="match status" value="1"/>
</dbReference>